<dbReference type="EMBL" id="BLAL01000257">
    <property type="protein sequence ID" value="GES97135.1"/>
    <property type="molecule type" value="Genomic_DNA"/>
</dbReference>
<name>A0A8H3M338_9GLOM</name>
<dbReference type="OrthoDB" id="2435690at2759"/>
<reference evidence="1" key="1">
    <citation type="submission" date="2019-10" db="EMBL/GenBank/DDBJ databases">
        <title>Conservation and host-specific expression of non-tandemly repeated heterogenous ribosome RNA gene in arbuscular mycorrhizal fungi.</title>
        <authorList>
            <person name="Maeda T."/>
            <person name="Kobayashi Y."/>
            <person name="Nakagawa T."/>
            <person name="Ezawa T."/>
            <person name="Yamaguchi K."/>
            <person name="Bino T."/>
            <person name="Nishimoto Y."/>
            <person name="Shigenobu S."/>
            <person name="Kawaguchi M."/>
        </authorList>
    </citation>
    <scope>NUCLEOTIDE SEQUENCE</scope>
    <source>
        <strain evidence="1">HR1</strain>
    </source>
</reference>
<comment type="caution">
    <text evidence="1">The sequence shown here is derived from an EMBL/GenBank/DDBJ whole genome shotgun (WGS) entry which is preliminary data.</text>
</comment>
<sequence length="101" mass="11863">MDRLCELMISDLYRKTTNEESITQAIQIRALWDQFSELYHLIQDKNTTGEFFRYKAKSWLDAFTAPSIGHPNKSDFVRGMYHVQDITPYIHVVMTEIDGVM</sequence>
<proteinExistence type="predicted"/>
<accession>A0A8H3M338</accession>
<dbReference type="Proteomes" id="UP000615446">
    <property type="component" value="Unassembled WGS sequence"/>
</dbReference>
<dbReference type="AlphaFoldDB" id="A0A8H3M338"/>
<evidence type="ECO:0000313" key="2">
    <source>
        <dbReference type="Proteomes" id="UP000615446"/>
    </source>
</evidence>
<protein>
    <submittedName>
        <fullName evidence="1">Uncharacterized protein</fullName>
    </submittedName>
</protein>
<evidence type="ECO:0000313" key="1">
    <source>
        <dbReference type="EMBL" id="GES97135.1"/>
    </source>
</evidence>
<organism evidence="1 2">
    <name type="scientific">Rhizophagus clarus</name>
    <dbReference type="NCBI Taxonomy" id="94130"/>
    <lineage>
        <taxon>Eukaryota</taxon>
        <taxon>Fungi</taxon>
        <taxon>Fungi incertae sedis</taxon>
        <taxon>Mucoromycota</taxon>
        <taxon>Glomeromycotina</taxon>
        <taxon>Glomeromycetes</taxon>
        <taxon>Glomerales</taxon>
        <taxon>Glomeraceae</taxon>
        <taxon>Rhizophagus</taxon>
    </lineage>
</organism>
<gene>
    <name evidence="1" type="ORF">RCL2_002372200</name>
</gene>